<name>A0A7C8KM13_9BACI</name>
<dbReference type="AlphaFoldDB" id="A0A7C8KM13"/>
<evidence type="ECO:0000313" key="4">
    <source>
        <dbReference type="Proteomes" id="UP000480246"/>
    </source>
</evidence>
<proteinExistence type="predicted"/>
<feature type="transmembrane region" description="Helical" evidence="1">
    <location>
        <begin position="202"/>
        <end position="220"/>
    </location>
</feature>
<keyword evidence="3" id="KW-0378">Hydrolase</keyword>
<dbReference type="RefSeq" id="WP_153407110.1">
    <property type="nucleotide sequence ID" value="NZ_ML762466.1"/>
</dbReference>
<feature type="transmembrane region" description="Helical" evidence="1">
    <location>
        <begin position="12"/>
        <end position="29"/>
    </location>
</feature>
<feature type="transmembrane region" description="Helical" evidence="1">
    <location>
        <begin position="80"/>
        <end position="106"/>
    </location>
</feature>
<keyword evidence="1" id="KW-0812">Transmembrane</keyword>
<feature type="transmembrane region" description="Helical" evidence="1">
    <location>
        <begin position="156"/>
        <end position="173"/>
    </location>
</feature>
<dbReference type="GO" id="GO:0008237">
    <property type="term" value="F:metallopeptidase activity"/>
    <property type="evidence" value="ECO:0007669"/>
    <property type="project" value="UniProtKB-KW"/>
</dbReference>
<dbReference type="EMBL" id="WEID01000137">
    <property type="protein sequence ID" value="KAB8125552.1"/>
    <property type="molecule type" value="Genomic_DNA"/>
</dbReference>
<feature type="transmembrane region" description="Helical" evidence="1">
    <location>
        <begin position="118"/>
        <end position="135"/>
    </location>
</feature>
<dbReference type="InterPro" id="IPR003675">
    <property type="entry name" value="Rce1/LyrA-like_dom"/>
</dbReference>
<dbReference type="GO" id="GO:0006508">
    <property type="term" value="P:proteolysis"/>
    <property type="evidence" value="ECO:0007669"/>
    <property type="project" value="UniProtKB-KW"/>
</dbReference>
<feature type="transmembrane region" description="Helical" evidence="1">
    <location>
        <begin position="232"/>
        <end position="253"/>
    </location>
</feature>
<dbReference type="Proteomes" id="UP000480246">
    <property type="component" value="Unassembled WGS sequence"/>
</dbReference>
<evidence type="ECO:0000259" key="2">
    <source>
        <dbReference type="Pfam" id="PF02517"/>
    </source>
</evidence>
<keyword evidence="3" id="KW-0482">Metalloprotease</keyword>
<feature type="transmembrane region" description="Helical" evidence="1">
    <location>
        <begin position="179"/>
        <end position="195"/>
    </location>
</feature>
<feature type="transmembrane region" description="Helical" evidence="1">
    <location>
        <begin position="41"/>
        <end position="60"/>
    </location>
</feature>
<evidence type="ECO:0000256" key="1">
    <source>
        <dbReference type="SAM" id="Phobius"/>
    </source>
</evidence>
<accession>A0A7C8KM13</accession>
<dbReference type="OrthoDB" id="6059004at2"/>
<keyword evidence="1" id="KW-0472">Membrane</keyword>
<dbReference type="GO" id="GO:0004175">
    <property type="term" value="F:endopeptidase activity"/>
    <property type="evidence" value="ECO:0007669"/>
    <property type="project" value="UniProtKB-ARBA"/>
</dbReference>
<protein>
    <submittedName>
        <fullName evidence="3">CPBP family intramembrane metalloprotease</fullName>
    </submittedName>
</protein>
<evidence type="ECO:0000313" key="3">
    <source>
        <dbReference type="EMBL" id="KAB8125552.1"/>
    </source>
</evidence>
<feature type="domain" description="CAAX prenyl protease 2/Lysostaphin resistance protein A-like" evidence="2">
    <location>
        <begin position="121"/>
        <end position="212"/>
    </location>
</feature>
<comment type="caution">
    <text evidence="3">The sequence shown here is derived from an EMBL/GenBank/DDBJ whole genome shotgun (WGS) entry which is preliminary data.</text>
</comment>
<keyword evidence="3" id="KW-0645">Protease</keyword>
<organism evidence="3 4">
    <name type="scientific">Gracilibacillus oryzae</name>
    <dbReference type="NCBI Taxonomy" id="1672701"/>
    <lineage>
        <taxon>Bacteria</taxon>
        <taxon>Bacillati</taxon>
        <taxon>Bacillota</taxon>
        <taxon>Bacilli</taxon>
        <taxon>Bacillales</taxon>
        <taxon>Bacillaceae</taxon>
        <taxon>Gracilibacillus</taxon>
    </lineage>
</organism>
<sequence>MNVEKNLRTTVLARIAIVFIVTCVIWILINTWNSGEYNRLSHFLMGFSISAVIILFIYIVCRLGKTPWTELGFSSFKSNFYAFIFGFIVWLLPALIGTLLLLSFGMVEVEVKSSWQEIISHFFVLGFTVFLIEALPEELIFRGYIFSQLQRVWKDSLVILLQIILFTLFGYVIGAIYSIQQLMFIPGFAFILGYLRAISKNIWVPIGFHLIIMTVTQLLSPLHNHFVVTNFFTLQFVAFILLPSTAGAIILSYRADRRNNIAKNL</sequence>
<gene>
    <name evidence="3" type="ORF">F9U64_22425</name>
</gene>
<reference evidence="3 4" key="1">
    <citation type="submission" date="2019-10" db="EMBL/GenBank/DDBJ databases">
        <title>Gracilibacillus sp. nov. isolated from rice seeds.</title>
        <authorList>
            <person name="He S."/>
        </authorList>
    </citation>
    <scope>NUCLEOTIDE SEQUENCE [LARGE SCALE GENOMIC DNA]</scope>
    <source>
        <strain evidence="3 4">TD8</strain>
    </source>
</reference>
<keyword evidence="4" id="KW-1185">Reference proteome</keyword>
<keyword evidence="1" id="KW-1133">Transmembrane helix</keyword>
<dbReference type="Pfam" id="PF02517">
    <property type="entry name" value="Rce1-like"/>
    <property type="match status" value="1"/>
</dbReference>
<dbReference type="GO" id="GO:0080120">
    <property type="term" value="P:CAAX-box protein maturation"/>
    <property type="evidence" value="ECO:0007669"/>
    <property type="project" value="UniProtKB-ARBA"/>
</dbReference>